<proteinExistence type="predicted"/>
<comment type="caution">
    <text evidence="1">The sequence shown here is derived from an EMBL/GenBank/DDBJ whole genome shotgun (WGS) entry which is preliminary data.</text>
</comment>
<protein>
    <submittedName>
        <fullName evidence="1">Uncharacterized protein</fullName>
    </submittedName>
</protein>
<organism evidence="1 2">
    <name type="scientific">Deinococcus lacus</name>
    <dbReference type="NCBI Taxonomy" id="392561"/>
    <lineage>
        <taxon>Bacteria</taxon>
        <taxon>Thermotogati</taxon>
        <taxon>Deinococcota</taxon>
        <taxon>Deinococci</taxon>
        <taxon>Deinococcales</taxon>
        <taxon>Deinococcaceae</taxon>
        <taxon>Deinococcus</taxon>
    </lineage>
</organism>
<evidence type="ECO:0000313" key="2">
    <source>
        <dbReference type="Proteomes" id="UP001596297"/>
    </source>
</evidence>
<reference evidence="2" key="1">
    <citation type="journal article" date="2019" name="Int. J. Syst. Evol. Microbiol.">
        <title>The Global Catalogue of Microorganisms (GCM) 10K type strain sequencing project: providing services to taxonomists for standard genome sequencing and annotation.</title>
        <authorList>
            <consortium name="The Broad Institute Genomics Platform"/>
            <consortium name="The Broad Institute Genome Sequencing Center for Infectious Disease"/>
            <person name="Wu L."/>
            <person name="Ma J."/>
        </authorList>
    </citation>
    <scope>NUCLEOTIDE SEQUENCE [LARGE SCALE GENOMIC DNA]</scope>
    <source>
        <strain evidence="2">CGMCC 1.15772</strain>
    </source>
</reference>
<gene>
    <name evidence="1" type="ORF">ACFP81_10065</name>
</gene>
<sequence>MKFRPSTPTDYPAIADLLRVAGSRHAASAAELSALVRGIREHPAGPHFLRKWPRTPGRWSAC</sequence>
<accession>A0ABW1YD92</accession>
<dbReference type="EMBL" id="JBHSWD010000001">
    <property type="protein sequence ID" value="MFC6592305.1"/>
    <property type="molecule type" value="Genomic_DNA"/>
</dbReference>
<keyword evidence="2" id="KW-1185">Reference proteome</keyword>
<dbReference type="Proteomes" id="UP001596297">
    <property type="component" value="Unassembled WGS sequence"/>
</dbReference>
<name>A0ABW1YD92_9DEIO</name>
<evidence type="ECO:0000313" key="1">
    <source>
        <dbReference type="EMBL" id="MFC6592305.1"/>
    </source>
</evidence>
<dbReference type="RefSeq" id="WP_380083324.1">
    <property type="nucleotide sequence ID" value="NZ_JBHSWD010000001.1"/>
</dbReference>